<reference evidence="1 2" key="1">
    <citation type="journal article" date="2010" name="Science">
        <title>Genomic comparison of the ants Camponotus floridanus and Harpegnathos saltator.</title>
        <authorList>
            <person name="Bonasio R."/>
            <person name="Zhang G."/>
            <person name="Ye C."/>
            <person name="Mutti N.S."/>
            <person name="Fang X."/>
            <person name="Qin N."/>
            <person name="Donahue G."/>
            <person name="Yang P."/>
            <person name="Li Q."/>
            <person name="Li C."/>
            <person name="Zhang P."/>
            <person name="Huang Z."/>
            <person name="Berger S.L."/>
            <person name="Reinberg D."/>
            <person name="Wang J."/>
            <person name="Liebig J."/>
        </authorList>
    </citation>
    <scope>NUCLEOTIDE SEQUENCE [LARGE SCALE GENOMIC DNA]</scope>
    <source>
        <strain evidence="2">C129</strain>
    </source>
</reference>
<dbReference type="OMA" id="RRDLHYH"/>
<dbReference type="InParanoid" id="E2ADE7"/>
<accession>E2ADE7</accession>
<protein>
    <submittedName>
        <fullName evidence="1">Uncharacterized protein</fullName>
    </submittedName>
</protein>
<organism evidence="2">
    <name type="scientific">Camponotus floridanus</name>
    <name type="common">Florida carpenter ant</name>
    <dbReference type="NCBI Taxonomy" id="104421"/>
    <lineage>
        <taxon>Eukaryota</taxon>
        <taxon>Metazoa</taxon>
        <taxon>Ecdysozoa</taxon>
        <taxon>Arthropoda</taxon>
        <taxon>Hexapoda</taxon>
        <taxon>Insecta</taxon>
        <taxon>Pterygota</taxon>
        <taxon>Neoptera</taxon>
        <taxon>Endopterygota</taxon>
        <taxon>Hymenoptera</taxon>
        <taxon>Apocrita</taxon>
        <taxon>Aculeata</taxon>
        <taxon>Formicoidea</taxon>
        <taxon>Formicidae</taxon>
        <taxon>Formicinae</taxon>
        <taxon>Camponotus</taxon>
    </lineage>
</organism>
<evidence type="ECO:0000313" key="2">
    <source>
        <dbReference type="Proteomes" id="UP000000311"/>
    </source>
</evidence>
<dbReference type="AlphaFoldDB" id="E2ADE7"/>
<sequence length="113" mass="11500">MTDLKHGVPEVATVSSGSVEAGVWGGGVSCGLALIPVVAAEAEAAKAIAKAAGGEEVGPGEVAGSPDFVGTRCERHPHSHLHLPLLLSPRTLPYGSRKFVSVRQRPPGELSTA</sequence>
<keyword evidence="2" id="KW-1185">Reference proteome</keyword>
<gene>
    <name evidence="1" type="ORF">EAG_07163</name>
</gene>
<name>E2ADE7_CAMFO</name>
<dbReference type="Proteomes" id="UP000000311">
    <property type="component" value="Unassembled WGS sequence"/>
</dbReference>
<dbReference type="EMBL" id="GL438749">
    <property type="protein sequence ID" value="EFN68563.1"/>
    <property type="molecule type" value="Genomic_DNA"/>
</dbReference>
<proteinExistence type="predicted"/>
<evidence type="ECO:0000313" key="1">
    <source>
        <dbReference type="EMBL" id="EFN68563.1"/>
    </source>
</evidence>